<reference evidence="3" key="1">
    <citation type="submission" date="2019-07" db="EMBL/GenBank/DDBJ databases">
        <authorList>
            <person name="Dittberner H."/>
        </authorList>
    </citation>
    <scope>NUCLEOTIDE SEQUENCE [LARGE SCALE GENOMIC DNA]</scope>
</reference>
<evidence type="ECO:0000313" key="4">
    <source>
        <dbReference type="Proteomes" id="UP000489600"/>
    </source>
</evidence>
<accession>A0A565C8Y1</accession>
<dbReference type="InterPro" id="IPR051304">
    <property type="entry name" value="SCF_F-box_domain"/>
</dbReference>
<organism evidence="3 4">
    <name type="scientific">Arabis nemorensis</name>
    <dbReference type="NCBI Taxonomy" id="586526"/>
    <lineage>
        <taxon>Eukaryota</taxon>
        <taxon>Viridiplantae</taxon>
        <taxon>Streptophyta</taxon>
        <taxon>Embryophyta</taxon>
        <taxon>Tracheophyta</taxon>
        <taxon>Spermatophyta</taxon>
        <taxon>Magnoliopsida</taxon>
        <taxon>eudicotyledons</taxon>
        <taxon>Gunneridae</taxon>
        <taxon>Pentapetalae</taxon>
        <taxon>rosids</taxon>
        <taxon>malvids</taxon>
        <taxon>Brassicales</taxon>
        <taxon>Brassicaceae</taxon>
        <taxon>Arabideae</taxon>
        <taxon>Arabis</taxon>
    </lineage>
</organism>
<evidence type="ECO:0000313" key="3">
    <source>
        <dbReference type="EMBL" id="VVB10126.1"/>
    </source>
</evidence>
<dbReference type="EMBL" id="CABITT030000007">
    <property type="protein sequence ID" value="VVB10126.1"/>
    <property type="molecule type" value="Genomic_DNA"/>
</dbReference>
<dbReference type="Pfam" id="PF00646">
    <property type="entry name" value="F-box"/>
    <property type="match status" value="1"/>
</dbReference>
<sequence length="334" mass="39141">MGKVEWTDLPEELVDLIASRSSSNTVLLRIRSICKPWRSAVATKKRFNRFKRNLRPFTKRIKKTELLPSTFFRVTQASSSCPKKGWLIKTRQISESKISQSYNFQCLDKEDKISHEYDSSRVVFVDNHVFLIDENKKIWCCKSGEEGSSNQWTRIKNEDFGEFLDIILHNGQVYALDLKGAVWWISLSDLNISQYGPSTPTEEYYEIDHCKDKRLVEYCGDLCILHRFYKKVTVEWYSIHKTYNRTYNFKVYKMDEELGEWVEVSSLEDKALIVDEDSCFTVLASEFHGCLKNAVYFFDDGDIYGILKLDDRSIINMTDSSPRSCFQMFSFPFL</sequence>
<evidence type="ECO:0000259" key="2">
    <source>
        <dbReference type="Pfam" id="PF03478"/>
    </source>
</evidence>
<dbReference type="InterPro" id="IPR001810">
    <property type="entry name" value="F-box_dom"/>
</dbReference>
<proteinExistence type="predicted"/>
<dbReference type="PANTHER" id="PTHR47123">
    <property type="entry name" value="F-BOX PROTEIN SKIP23"/>
    <property type="match status" value="1"/>
</dbReference>
<comment type="caution">
    <text evidence="3">The sequence shown here is derived from an EMBL/GenBank/DDBJ whole genome shotgun (WGS) entry which is preliminary data.</text>
</comment>
<dbReference type="InterPro" id="IPR005174">
    <property type="entry name" value="KIB1-4_b-propeller"/>
</dbReference>
<dbReference type="Proteomes" id="UP000489600">
    <property type="component" value="Unassembled WGS sequence"/>
</dbReference>
<name>A0A565C8Y1_9BRAS</name>
<protein>
    <submittedName>
        <fullName evidence="3">Uncharacterized protein</fullName>
    </submittedName>
</protein>
<evidence type="ECO:0000259" key="1">
    <source>
        <dbReference type="Pfam" id="PF00646"/>
    </source>
</evidence>
<dbReference type="PANTHER" id="PTHR47123:SF25">
    <property type="entry name" value="F-BOX PROTEIN"/>
    <property type="match status" value="1"/>
</dbReference>
<dbReference type="OrthoDB" id="638130at2759"/>
<dbReference type="Pfam" id="PF03478">
    <property type="entry name" value="Beta-prop_KIB1-4"/>
    <property type="match status" value="1"/>
</dbReference>
<keyword evidence="4" id="KW-1185">Reference proteome</keyword>
<gene>
    <name evidence="3" type="ORF">ANE_LOCUS20570</name>
</gene>
<dbReference type="AlphaFoldDB" id="A0A565C8Y1"/>
<feature type="domain" description="F-box" evidence="1">
    <location>
        <begin position="6"/>
        <end position="47"/>
    </location>
</feature>
<feature type="domain" description="KIB1-4 beta-propeller" evidence="2">
    <location>
        <begin position="129"/>
        <end position="303"/>
    </location>
</feature>